<reference evidence="2 3" key="1">
    <citation type="journal article" date="2011" name="J. Gen. Appl. Microbiol.">
        <title>Draft genome sequencing of the enigmatic basidiomycete Mixia osmundae.</title>
        <authorList>
            <person name="Nishida H."/>
            <person name="Nagatsuka Y."/>
            <person name="Sugiyama J."/>
        </authorList>
    </citation>
    <scope>NUCLEOTIDE SEQUENCE [LARGE SCALE GENOMIC DNA]</scope>
    <source>
        <strain evidence="3">CBS 9802 / IAM 14324 / JCM 22182 / KY 12970</strain>
    </source>
</reference>
<dbReference type="AlphaFoldDB" id="G7DTR1"/>
<name>G7DTR1_MIXOS</name>
<keyword evidence="1" id="KW-1133">Transmembrane helix</keyword>
<keyword evidence="3" id="KW-1185">Reference proteome</keyword>
<evidence type="ECO:0000256" key="1">
    <source>
        <dbReference type="SAM" id="Phobius"/>
    </source>
</evidence>
<feature type="transmembrane region" description="Helical" evidence="1">
    <location>
        <begin position="15"/>
        <end position="36"/>
    </location>
</feature>
<keyword evidence="1" id="KW-0812">Transmembrane</keyword>
<accession>G7DTR1</accession>
<reference evidence="2 3" key="2">
    <citation type="journal article" date="2012" name="Open Biol.">
        <title>Characteristics of nucleosomes and linker DNA regions on the genome of the basidiomycete Mixia osmundae revealed by mono- and dinucleosome mapping.</title>
        <authorList>
            <person name="Nishida H."/>
            <person name="Kondo S."/>
            <person name="Matsumoto T."/>
            <person name="Suzuki Y."/>
            <person name="Yoshikawa H."/>
            <person name="Taylor T.D."/>
            <person name="Sugiyama J."/>
        </authorList>
    </citation>
    <scope>NUCLEOTIDE SEQUENCE [LARGE SCALE GENOMIC DNA]</scope>
    <source>
        <strain evidence="3">CBS 9802 / IAM 14324 / JCM 22182 / KY 12970</strain>
    </source>
</reference>
<dbReference type="HOGENOM" id="CLU_3260689_0_0_1"/>
<evidence type="ECO:0000313" key="3">
    <source>
        <dbReference type="Proteomes" id="UP000009131"/>
    </source>
</evidence>
<comment type="caution">
    <text evidence="2">The sequence shown here is derived from an EMBL/GenBank/DDBJ whole genome shotgun (WGS) entry which is preliminary data.</text>
</comment>
<protein>
    <submittedName>
        <fullName evidence="2">Uncharacterized protein</fullName>
    </submittedName>
</protein>
<gene>
    <name evidence="2" type="primary">Mo00617</name>
    <name evidence="2" type="ORF">E5Q_00617</name>
</gene>
<sequence>MIAFSVHKIDRDEKLTFRVTTAASMAIVCSVLNRLARHPSRM</sequence>
<organism evidence="2 3">
    <name type="scientific">Mixia osmundae (strain CBS 9802 / IAM 14324 / JCM 22182 / KY 12970)</name>
    <dbReference type="NCBI Taxonomy" id="764103"/>
    <lineage>
        <taxon>Eukaryota</taxon>
        <taxon>Fungi</taxon>
        <taxon>Dikarya</taxon>
        <taxon>Basidiomycota</taxon>
        <taxon>Pucciniomycotina</taxon>
        <taxon>Mixiomycetes</taxon>
        <taxon>Mixiales</taxon>
        <taxon>Mixiaceae</taxon>
        <taxon>Mixia</taxon>
    </lineage>
</organism>
<dbReference type="EMBL" id="BABT02000026">
    <property type="protein sequence ID" value="GAA93971.1"/>
    <property type="molecule type" value="Genomic_DNA"/>
</dbReference>
<dbReference type="InParanoid" id="G7DTR1"/>
<evidence type="ECO:0000313" key="2">
    <source>
        <dbReference type="EMBL" id="GAA93971.1"/>
    </source>
</evidence>
<proteinExistence type="predicted"/>
<keyword evidence="1" id="KW-0472">Membrane</keyword>
<dbReference type="Proteomes" id="UP000009131">
    <property type="component" value="Unassembled WGS sequence"/>
</dbReference>